<dbReference type="OrthoDB" id="407298at2759"/>
<dbReference type="InterPro" id="IPR000028">
    <property type="entry name" value="Chloroperoxidase"/>
</dbReference>
<dbReference type="Pfam" id="PF01328">
    <property type="entry name" value="Peroxidase_2"/>
    <property type="match status" value="1"/>
</dbReference>
<organism evidence="9 10">
    <name type="scientific">Phaeomoniella chlamydospora</name>
    <name type="common">Phaeoacremonium chlamydosporum</name>
    <dbReference type="NCBI Taxonomy" id="158046"/>
    <lineage>
        <taxon>Eukaryota</taxon>
        <taxon>Fungi</taxon>
        <taxon>Dikarya</taxon>
        <taxon>Ascomycota</taxon>
        <taxon>Pezizomycotina</taxon>
        <taxon>Eurotiomycetes</taxon>
        <taxon>Chaetothyriomycetidae</taxon>
        <taxon>Phaeomoniellales</taxon>
        <taxon>Phaeomoniellaceae</taxon>
        <taxon>Phaeomoniella</taxon>
    </lineage>
</organism>
<name>A0A0G2F0J9_PHACM</name>
<keyword evidence="5" id="KW-0560">Oxidoreductase</keyword>
<evidence type="ECO:0000256" key="7">
    <source>
        <dbReference type="ARBA" id="ARBA00025795"/>
    </source>
</evidence>
<evidence type="ECO:0000256" key="5">
    <source>
        <dbReference type="ARBA" id="ARBA00023002"/>
    </source>
</evidence>
<comment type="caution">
    <text evidence="9">The sequence shown here is derived from an EMBL/GenBank/DDBJ whole genome shotgun (WGS) entry which is preliminary data.</text>
</comment>
<gene>
    <name evidence="9" type="ORF">UCRPC4_g00844</name>
</gene>
<keyword evidence="6" id="KW-0408">Iron</keyword>
<keyword evidence="10" id="KW-1185">Reference proteome</keyword>
<keyword evidence="4" id="KW-0479">Metal-binding</keyword>
<keyword evidence="3" id="KW-0349">Heme</keyword>
<dbReference type="PANTHER" id="PTHR33577:SF1">
    <property type="entry name" value="HEME HALOPEROXIDASE FAMILY PROFILE DOMAIN-CONTAINING PROTEIN"/>
    <property type="match status" value="1"/>
</dbReference>
<reference evidence="9 10" key="1">
    <citation type="submission" date="2015-05" db="EMBL/GenBank/DDBJ databases">
        <title>Distinctive expansion of gene families associated with plant cell wall degradation and secondary metabolism in the genomes of grapevine trunk pathogens.</title>
        <authorList>
            <person name="Lawrence D.P."/>
            <person name="Travadon R."/>
            <person name="Rolshausen P.E."/>
            <person name="Baumgartner K."/>
        </authorList>
    </citation>
    <scope>NUCLEOTIDE SEQUENCE [LARGE SCALE GENOMIC DNA]</scope>
    <source>
        <strain evidence="9">UCRPC4</strain>
    </source>
</reference>
<evidence type="ECO:0000256" key="2">
    <source>
        <dbReference type="ARBA" id="ARBA00022559"/>
    </source>
</evidence>
<dbReference type="AlphaFoldDB" id="A0A0G2F0J9"/>
<protein>
    <submittedName>
        <fullName evidence="9">Putative oxidase-like protein</fullName>
    </submittedName>
</protein>
<evidence type="ECO:0000256" key="1">
    <source>
        <dbReference type="ARBA" id="ARBA00001970"/>
    </source>
</evidence>
<comment type="similarity">
    <text evidence="7">Belongs to the chloroperoxidase family.</text>
</comment>
<dbReference type="GO" id="GO:0004601">
    <property type="term" value="F:peroxidase activity"/>
    <property type="evidence" value="ECO:0007669"/>
    <property type="project" value="UniProtKB-KW"/>
</dbReference>
<reference evidence="9 10" key="2">
    <citation type="submission" date="2015-05" db="EMBL/GenBank/DDBJ databases">
        <authorList>
            <person name="Morales-Cruz A."/>
            <person name="Amrine K.C."/>
            <person name="Cantu D."/>
        </authorList>
    </citation>
    <scope>NUCLEOTIDE SEQUENCE [LARGE SCALE GENOMIC DNA]</scope>
    <source>
        <strain evidence="9">UCRPC4</strain>
    </source>
</reference>
<feature type="domain" description="Heme haloperoxidase family profile" evidence="8">
    <location>
        <begin position="1"/>
        <end position="187"/>
    </location>
</feature>
<dbReference type="Gene3D" id="1.10.489.10">
    <property type="entry name" value="Chloroperoxidase-like"/>
    <property type="match status" value="1"/>
</dbReference>
<dbReference type="InterPro" id="IPR036851">
    <property type="entry name" value="Chloroperoxidase-like_sf"/>
</dbReference>
<dbReference type="GO" id="GO:0046872">
    <property type="term" value="F:metal ion binding"/>
    <property type="evidence" value="ECO:0007669"/>
    <property type="project" value="UniProtKB-KW"/>
</dbReference>
<accession>A0A0G2F0J9</accession>
<evidence type="ECO:0000313" key="9">
    <source>
        <dbReference type="EMBL" id="KKY27864.1"/>
    </source>
</evidence>
<evidence type="ECO:0000256" key="3">
    <source>
        <dbReference type="ARBA" id="ARBA00022617"/>
    </source>
</evidence>
<comment type="cofactor">
    <cofactor evidence="1">
        <name>heme b</name>
        <dbReference type="ChEBI" id="CHEBI:60344"/>
    </cofactor>
</comment>
<dbReference type="SUPFAM" id="SSF47571">
    <property type="entry name" value="Cloroperoxidase"/>
    <property type="match status" value="1"/>
</dbReference>
<evidence type="ECO:0000256" key="6">
    <source>
        <dbReference type="ARBA" id="ARBA00023004"/>
    </source>
</evidence>
<keyword evidence="2" id="KW-0575">Peroxidase</keyword>
<dbReference type="PANTHER" id="PTHR33577">
    <property type="entry name" value="STERIGMATOCYSTIN BIOSYNTHESIS PEROXIDASE STCC-RELATED"/>
    <property type="match status" value="1"/>
</dbReference>
<proteinExistence type="inferred from homology"/>
<sequence length="286" mass="30731">MEGFGMGTDLATFLAVYGAIFDGDLTSYSIGGPVPSLISSLGLLGEPEGLSGSHNKYEGDVSPIKGDLYVYGNDYLTQLSQFTALYELGQGNGDSIDLEVLTNYRVTRFQESVSGNPYFFNAPFSGVIASPAAWSFIYRFMANKSEEHPQGLLTGDVLKSFYAISGDYPNFIYKAGLTITNFYPVAPSQTNTFTGLDPANLTGGVYNADMLLEGNNALCYGIELTLMEAPDILSGLYSDVDSAVDALGTEINKVTDSLGCPKLNSINKGQFDQYPGYSKLNSDGTY</sequence>
<dbReference type="EMBL" id="LCWF01000021">
    <property type="protein sequence ID" value="KKY27864.1"/>
    <property type="molecule type" value="Genomic_DNA"/>
</dbReference>
<evidence type="ECO:0000259" key="8">
    <source>
        <dbReference type="PROSITE" id="PS51405"/>
    </source>
</evidence>
<dbReference type="PROSITE" id="PS51405">
    <property type="entry name" value="HEME_HALOPEROXIDASE"/>
    <property type="match status" value="1"/>
</dbReference>
<evidence type="ECO:0000256" key="4">
    <source>
        <dbReference type="ARBA" id="ARBA00022723"/>
    </source>
</evidence>
<dbReference type="Proteomes" id="UP000053317">
    <property type="component" value="Unassembled WGS sequence"/>
</dbReference>
<evidence type="ECO:0000313" key="10">
    <source>
        <dbReference type="Proteomes" id="UP000053317"/>
    </source>
</evidence>